<evidence type="ECO:0000259" key="4">
    <source>
        <dbReference type="PROSITE" id="PS50011"/>
    </source>
</evidence>
<feature type="compositionally biased region" description="Low complexity" evidence="3">
    <location>
        <begin position="466"/>
        <end position="475"/>
    </location>
</feature>
<dbReference type="RefSeq" id="XP_042928285.1">
    <property type="nucleotide sequence ID" value="XM_043058371.1"/>
</dbReference>
<evidence type="ECO:0000256" key="3">
    <source>
        <dbReference type="SAM" id="MobiDB-lite"/>
    </source>
</evidence>
<feature type="region of interest" description="Disordered" evidence="3">
    <location>
        <begin position="240"/>
        <end position="266"/>
    </location>
</feature>
<feature type="region of interest" description="Disordered" evidence="3">
    <location>
        <begin position="1"/>
        <end position="80"/>
    </location>
</feature>
<sequence>MLNCAPCFGRRGPSGRSIDEQNNAGNKNSAEEALKQPAGPALAPERRTVVENAGPAEQASDAQLRLSPSESSAAAVTRIPSSDTNALQSKLKVPFSELTFHALIGKGSFKQVYRGKWNNTNVAIVAMRKGGLVTEARLMQQLGSHPNLCQFYRWSTDTRGNEYVVCELVPFGSLDKVLAHFGPSLRNRSKLMMCEQICHAMSELASEGVLHRDLAARNILVQSMQPVHIKVSDFGLSRAGPAPSLEPSDSTVEGAGQRGAQQPEEEALVPVRWSAPEVLRSGGGWSEKSDVWAYGITCWEIFSNGAEPYPSRSDAEAAFAIMNGELLPRPKNCPQPVYSLMVNCWAADPRQRPSFRQIADVFRRWREATLAAKAASGAGAGGGSGTNSPAVSSKLPLLSGVLPVEPAPASPTAHQQLHQQLQQYFQNQLVMPRAAAPLSQVPEVPLSSHDTPQALSNGVHAGAGGAASAVSSGPEPAAPGGGYVPITALWRPDTEAAAAAAQSLAPIQSGEVLHVIDSGAAAPAPRSSGAAHNPSFSAAHTALPPSRGACGGFHAAEHGACAPCDADGASLVHVAAGHGTLAPGQPHDTCVAATGTADADVGRPSCRDVAGLHVMSATPPTAQVDSPDHAALPTAVQLSVEALTLQPHAGSLTAMDARQPRGPGPASGPTVGQSMVCSADVWLEAAMMNEATLSHDVSPSQAPGVQTPPQHQQSQPLPPRHQPTALSVSSGSGGVSLQPAPNGHLSDPGHAVRVTAIGPSATTVRYPGAGHAPAASATALGADAPTAVPQQEVPLPPADTSTLVAGPQTVAHAALGAPLGTGTMGAGPGLPAEPLARYSSSGVMGPAPGTVPPLPRVSRRGGGGGGPGGFAAVPNFGSISSGPADDGRRSSRSALRWAAGASGAGPEAGLPLAAYYAGGSTAGMFYETCVLSMEVETAIDPMISMSTAASNANNIFRGYPGASGHAGAGISSGGVLGPGGAAGTGAHRLSAAARQLALGLGDACRPGTGGMDSGERALRSLQGIMFMRQGTAGVLSTTEVAADEAAGVFAPANDQELPPTSPAGGGGVGGLEYLGEGELPLDNAAFRDPGGRMQASPHVAGVASPLVAAGLYPPVPAGMYGAPAGSDAVPVLTAAGSMAAMGLGVAVGLTRPAAAPAAKAPAGSSNPYVTIRELHQGNPY</sequence>
<reference evidence="5 6" key="1">
    <citation type="journal article" date="2007" name="Science">
        <title>The Chlamydomonas genome reveals the evolution of key animal and plant functions.</title>
        <authorList>
            <person name="Merchant S.S."/>
            <person name="Prochnik S.E."/>
            <person name="Vallon O."/>
            <person name="Harris E.H."/>
            <person name="Karpowicz S.J."/>
            <person name="Witman G.B."/>
            <person name="Terry A."/>
            <person name="Salamov A."/>
            <person name="Fritz-Laylin L.K."/>
            <person name="Marechal-Drouard L."/>
            <person name="Marshall W.F."/>
            <person name="Qu L.H."/>
            <person name="Nelson D.R."/>
            <person name="Sanderfoot A.A."/>
            <person name="Spalding M.H."/>
            <person name="Kapitonov V.V."/>
            <person name="Ren Q."/>
            <person name="Ferris P."/>
            <person name="Lindquist E."/>
            <person name="Shapiro H."/>
            <person name="Lucas S.M."/>
            <person name="Grimwood J."/>
            <person name="Schmutz J."/>
            <person name="Cardol P."/>
            <person name="Cerutti H."/>
            <person name="Chanfreau G."/>
            <person name="Chen C.L."/>
            <person name="Cognat V."/>
            <person name="Croft M.T."/>
            <person name="Dent R."/>
            <person name="Dutcher S."/>
            <person name="Fernandez E."/>
            <person name="Fukuzawa H."/>
            <person name="Gonzalez-Ballester D."/>
            <person name="Gonzalez-Halphen D."/>
            <person name="Hallmann A."/>
            <person name="Hanikenne M."/>
            <person name="Hippler M."/>
            <person name="Inwood W."/>
            <person name="Jabbari K."/>
            <person name="Kalanon M."/>
            <person name="Kuras R."/>
            <person name="Lefebvre P.A."/>
            <person name="Lemaire S.D."/>
            <person name="Lobanov A.V."/>
            <person name="Lohr M."/>
            <person name="Manuell A."/>
            <person name="Meier I."/>
            <person name="Mets L."/>
            <person name="Mittag M."/>
            <person name="Mittelmeier T."/>
            <person name="Moroney J.V."/>
            <person name="Moseley J."/>
            <person name="Napoli C."/>
            <person name="Nedelcu A.M."/>
            <person name="Niyogi K."/>
            <person name="Novoselov S.V."/>
            <person name="Paulsen I.T."/>
            <person name="Pazour G."/>
            <person name="Purton S."/>
            <person name="Ral J.P."/>
            <person name="Riano-Pachon D.M."/>
            <person name="Riekhof W."/>
            <person name="Rymarquis L."/>
            <person name="Schroda M."/>
            <person name="Stern D."/>
            <person name="Umen J."/>
            <person name="Willows R."/>
            <person name="Wilson N."/>
            <person name="Zimmer S.L."/>
            <person name="Allmer J."/>
            <person name="Balk J."/>
            <person name="Bisova K."/>
            <person name="Chen C.J."/>
            <person name="Elias M."/>
            <person name="Gendler K."/>
            <person name="Hauser C."/>
            <person name="Lamb M.R."/>
            <person name="Ledford H."/>
            <person name="Long J.C."/>
            <person name="Minagawa J."/>
            <person name="Page M.D."/>
            <person name="Pan J."/>
            <person name="Pootakham W."/>
            <person name="Roje S."/>
            <person name="Rose A."/>
            <person name="Stahlberg E."/>
            <person name="Terauchi A.M."/>
            <person name="Yang P."/>
            <person name="Ball S."/>
            <person name="Bowler C."/>
            <person name="Dieckmann C.L."/>
            <person name="Gladyshev V.N."/>
            <person name="Green P."/>
            <person name="Jorgensen R."/>
            <person name="Mayfield S."/>
            <person name="Mueller-Roeber B."/>
            <person name="Rajamani S."/>
            <person name="Sayre R.T."/>
            <person name="Brokstein P."/>
            <person name="Dubchak I."/>
            <person name="Goodstein D."/>
            <person name="Hornick L."/>
            <person name="Huang Y.W."/>
            <person name="Jhaveri J."/>
            <person name="Luo Y."/>
            <person name="Martinez D."/>
            <person name="Ngau W.C."/>
            <person name="Otillar B."/>
            <person name="Poliakov A."/>
            <person name="Porter A."/>
            <person name="Szajkowski L."/>
            <person name="Werner G."/>
            <person name="Zhou K."/>
            <person name="Grigoriev I.V."/>
            <person name="Rokhsar D.S."/>
            <person name="Grossman A.R."/>
        </authorList>
    </citation>
    <scope>NUCLEOTIDE SEQUENCE [LARGE SCALE GENOMIC DNA]</scope>
    <source>
        <strain evidence="6">CC-503</strain>
    </source>
</reference>
<feature type="region of interest" description="Disordered" evidence="3">
    <location>
        <begin position="695"/>
        <end position="751"/>
    </location>
</feature>
<dbReference type="GeneID" id="5715089"/>
<feature type="compositionally biased region" description="Low complexity" evidence="3">
    <location>
        <begin position="521"/>
        <end position="531"/>
    </location>
</feature>
<keyword evidence="2" id="KW-0067">ATP-binding</keyword>
<dbReference type="STRING" id="3055.A0A2K3E5N6"/>
<dbReference type="InParanoid" id="A0A2K3E5N6"/>
<dbReference type="CDD" id="cd00192">
    <property type="entry name" value="PTKc"/>
    <property type="match status" value="1"/>
</dbReference>
<feature type="region of interest" description="Disordered" evidence="3">
    <location>
        <begin position="861"/>
        <end position="891"/>
    </location>
</feature>
<accession>A0A2K3E5N6</accession>
<dbReference type="AlphaFoldDB" id="A0A2K3E5N6"/>
<dbReference type="GO" id="GO:0004713">
    <property type="term" value="F:protein tyrosine kinase activity"/>
    <property type="evidence" value="ECO:0000318"/>
    <property type="project" value="GO_Central"/>
</dbReference>
<dbReference type="InterPro" id="IPR020635">
    <property type="entry name" value="Tyr_kinase_cat_dom"/>
</dbReference>
<dbReference type="GO" id="GO:0005524">
    <property type="term" value="F:ATP binding"/>
    <property type="evidence" value="ECO:0007669"/>
    <property type="project" value="UniProtKB-KW"/>
</dbReference>
<dbReference type="SMART" id="SM00219">
    <property type="entry name" value="TyrKc"/>
    <property type="match status" value="1"/>
</dbReference>
<dbReference type="Proteomes" id="UP000006906">
    <property type="component" value="Chromosome 1"/>
</dbReference>
<feature type="region of interest" description="Disordered" evidence="3">
    <location>
        <begin position="521"/>
        <end position="540"/>
    </location>
</feature>
<dbReference type="OrthoDB" id="4062651at2759"/>
<dbReference type="InterPro" id="IPR050198">
    <property type="entry name" value="Non-receptor_tyrosine_kinases"/>
</dbReference>
<evidence type="ECO:0000256" key="1">
    <source>
        <dbReference type="ARBA" id="ARBA00022741"/>
    </source>
</evidence>
<evidence type="ECO:0000256" key="2">
    <source>
        <dbReference type="ARBA" id="ARBA00022840"/>
    </source>
</evidence>
<feature type="domain" description="Protein kinase" evidence="4">
    <location>
        <begin position="98"/>
        <end position="370"/>
    </location>
</feature>
<evidence type="ECO:0000313" key="6">
    <source>
        <dbReference type="Proteomes" id="UP000006906"/>
    </source>
</evidence>
<evidence type="ECO:0000313" key="5">
    <source>
        <dbReference type="EMBL" id="PNW88108.1"/>
    </source>
</evidence>
<gene>
    <name evidence="5" type="ORF">CHLRE_01g014500v5</name>
</gene>
<feature type="compositionally biased region" description="Polar residues" evidence="3">
    <location>
        <begin position="66"/>
        <end position="80"/>
    </location>
</feature>
<feature type="compositionally biased region" description="Polar residues" evidence="3">
    <location>
        <begin position="695"/>
        <end position="704"/>
    </location>
</feature>
<dbReference type="PaxDb" id="3055-EDP09636"/>
<dbReference type="GO" id="GO:0005886">
    <property type="term" value="C:plasma membrane"/>
    <property type="evidence" value="ECO:0000318"/>
    <property type="project" value="GO_Central"/>
</dbReference>
<dbReference type="PRINTS" id="PR00109">
    <property type="entry name" value="TYRKINASE"/>
</dbReference>
<dbReference type="PROSITE" id="PS50011">
    <property type="entry name" value="PROTEIN_KINASE_DOM"/>
    <property type="match status" value="1"/>
</dbReference>
<dbReference type="SUPFAM" id="SSF56112">
    <property type="entry name" value="Protein kinase-like (PK-like)"/>
    <property type="match status" value="1"/>
</dbReference>
<dbReference type="Gene3D" id="1.10.510.10">
    <property type="entry name" value="Transferase(Phosphotransferase) domain 1"/>
    <property type="match status" value="1"/>
</dbReference>
<name>A0A2K3E5N6_CHLRE</name>
<dbReference type="KEGG" id="cre:CHLRE_01g014500v5"/>
<dbReference type="InterPro" id="IPR000719">
    <property type="entry name" value="Prot_kinase_dom"/>
</dbReference>
<dbReference type="InterPro" id="IPR011009">
    <property type="entry name" value="Kinase-like_dom_sf"/>
</dbReference>
<keyword evidence="6" id="KW-1185">Reference proteome</keyword>
<dbReference type="InterPro" id="IPR008266">
    <property type="entry name" value="Tyr_kinase_AS"/>
</dbReference>
<dbReference type="InterPro" id="IPR001245">
    <property type="entry name" value="Ser-Thr/Tyr_kinase_cat_dom"/>
</dbReference>
<dbReference type="Pfam" id="PF07714">
    <property type="entry name" value="PK_Tyr_Ser-Thr"/>
    <property type="match status" value="1"/>
</dbReference>
<dbReference type="PANTHER" id="PTHR24418">
    <property type="entry name" value="TYROSINE-PROTEIN KINASE"/>
    <property type="match status" value="1"/>
</dbReference>
<proteinExistence type="predicted"/>
<dbReference type="EMBL" id="CM008962">
    <property type="protein sequence ID" value="PNW88108.1"/>
    <property type="molecule type" value="Genomic_DNA"/>
</dbReference>
<dbReference type="Gramene" id="PNW88108">
    <property type="protein sequence ID" value="PNW88108"/>
    <property type="gene ID" value="CHLRE_01g014500v5"/>
</dbReference>
<feature type="region of interest" description="Disordered" evidence="3">
    <location>
        <begin position="442"/>
        <end position="477"/>
    </location>
</feature>
<keyword evidence="1" id="KW-0547">Nucleotide-binding</keyword>
<organism evidence="5 6">
    <name type="scientific">Chlamydomonas reinhardtii</name>
    <name type="common">Chlamydomonas smithii</name>
    <dbReference type="NCBI Taxonomy" id="3055"/>
    <lineage>
        <taxon>Eukaryota</taxon>
        <taxon>Viridiplantae</taxon>
        <taxon>Chlorophyta</taxon>
        <taxon>core chlorophytes</taxon>
        <taxon>Chlorophyceae</taxon>
        <taxon>CS clade</taxon>
        <taxon>Chlamydomonadales</taxon>
        <taxon>Chlamydomonadaceae</taxon>
        <taxon>Chlamydomonas</taxon>
    </lineage>
</organism>
<dbReference type="PROSITE" id="PS00109">
    <property type="entry name" value="PROTEIN_KINASE_TYR"/>
    <property type="match status" value="1"/>
</dbReference>
<protein>
    <recommendedName>
        <fullName evidence="4">Protein kinase domain-containing protein</fullName>
    </recommendedName>
</protein>